<dbReference type="RefSeq" id="WP_110672746.1">
    <property type="nucleotide sequence ID" value="NZ_PYBW01000130.1"/>
</dbReference>
<feature type="domain" description="Nudix hydrolase" evidence="5">
    <location>
        <begin position="8"/>
        <end position="136"/>
    </location>
</feature>
<dbReference type="AlphaFoldDB" id="A0A2V4N951"/>
<dbReference type="InterPro" id="IPR020476">
    <property type="entry name" value="Nudix_hydrolase"/>
</dbReference>
<comment type="cofactor">
    <cofactor evidence="1">
        <name>Mg(2+)</name>
        <dbReference type="ChEBI" id="CHEBI:18420"/>
    </cofactor>
</comment>
<evidence type="ECO:0000313" key="7">
    <source>
        <dbReference type="Proteomes" id="UP000248039"/>
    </source>
</evidence>
<dbReference type="GO" id="GO:0016787">
    <property type="term" value="F:hydrolase activity"/>
    <property type="evidence" value="ECO:0007669"/>
    <property type="project" value="UniProtKB-KW"/>
</dbReference>
<dbReference type="SUPFAM" id="SSF55811">
    <property type="entry name" value="Nudix"/>
    <property type="match status" value="1"/>
</dbReference>
<dbReference type="CDD" id="cd04699">
    <property type="entry name" value="NUDIX_MutT_Nudt1"/>
    <property type="match status" value="1"/>
</dbReference>
<evidence type="ECO:0000256" key="4">
    <source>
        <dbReference type="RuleBase" id="RU003476"/>
    </source>
</evidence>
<dbReference type="Gene3D" id="3.90.79.10">
    <property type="entry name" value="Nucleoside Triphosphate Pyrophosphohydrolase"/>
    <property type="match status" value="1"/>
</dbReference>
<dbReference type="EMBL" id="PYBW01000130">
    <property type="protein sequence ID" value="PYC69170.1"/>
    <property type="molecule type" value="Genomic_DNA"/>
</dbReference>
<dbReference type="InterPro" id="IPR020084">
    <property type="entry name" value="NUDIX_hydrolase_CS"/>
</dbReference>
<dbReference type="InterPro" id="IPR015797">
    <property type="entry name" value="NUDIX_hydrolase-like_dom_sf"/>
</dbReference>
<dbReference type="PROSITE" id="PS00893">
    <property type="entry name" value="NUDIX_BOX"/>
    <property type="match status" value="1"/>
</dbReference>
<comment type="caution">
    <text evidence="6">The sequence shown here is derived from an EMBL/GenBank/DDBJ whole genome shotgun (WGS) entry which is preliminary data.</text>
</comment>
<keyword evidence="7" id="KW-1185">Reference proteome</keyword>
<dbReference type="PRINTS" id="PR00502">
    <property type="entry name" value="NUDIXFAMILY"/>
</dbReference>
<name>A0A2V4N951_9ACTN</name>
<evidence type="ECO:0000256" key="3">
    <source>
        <dbReference type="ARBA" id="ARBA00022801"/>
    </source>
</evidence>
<organism evidence="6 7">
    <name type="scientific">Streptomyces tateyamensis</name>
    <dbReference type="NCBI Taxonomy" id="565073"/>
    <lineage>
        <taxon>Bacteria</taxon>
        <taxon>Bacillati</taxon>
        <taxon>Actinomycetota</taxon>
        <taxon>Actinomycetes</taxon>
        <taxon>Kitasatosporales</taxon>
        <taxon>Streptomycetaceae</taxon>
        <taxon>Streptomyces</taxon>
    </lineage>
</organism>
<sequence length="140" mass="15808">MSDSSNVPRTFPISVKGVVLDSQDRVLLLKNEREEWELPGGKLELGEEPADCVAREVQEESGWDVAVGPLLDVWMYQPIPDRHVFIVTYGCRRLGPEQAPVLSNEHKEIGLFARGQVVDLVMPQGYKDSITRWYDQLGVD</sequence>
<proteinExistence type="inferred from homology"/>
<dbReference type="Pfam" id="PF00293">
    <property type="entry name" value="NUDIX"/>
    <property type="match status" value="1"/>
</dbReference>
<evidence type="ECO:0000313" key="6">
    <source>
        <dbReference type="EMBL" id="PYC69170.1"/>
    </source>
</evidence>
<keyword evidence="3 4" id="KW-0378">Hydrolase</keyword>
<dbReference type="Proteomes" id="UP000248039">
    <property type="component" value="Unassembled WGS sequence"/>
</dbReference>
<dbReference type="PANTHER" id="PTHR43046">
    <property type="entry name" value="GDP-MANNOSE MANNOSYL HYDROLASE"/>
    <property type="match status" value="1"/>
</dbReference>
<dbReference type="OrthoDB" id="9804442at2"/>
<evidence type="ECO:0000259" key="5">
    <source>
        <dbReference type="PROSITE" id="PS51462"/>
    </source>
</evidence>
<dbReference type="InterPro" id="IPR000086">
    <property type="entry name" value="NUDIX_hydrolase_dom"/>
</dbReference>
<dbReference type="PANTHER" id="PTHR43046:SF16">
    <property type="entry name" value="ADP-RIBOSE PYROPHOSPHATASE YJHB-RELATED"/>
    <property type="match status" value="1"/>
</dbReference>
<protein>
    <submittedName>
        <fullName evidence="6">NUDIX hydrolase</fullName>
    </submittedName>
</protein>
<evidence type="ECO:0000256" key="2">
    <source>
        <dbReference type="ARBA" id="ARBA00005582"/>
    </source>
</evidence>
<accession>A0A2V4N951</accession>
<dbReference type="PROSITE" id="PS51462">
    <property type="entry name" value="NUDIX"/>
    <property type="match status" value="1"/>
</dbReference>
<reference evidence="6 7" key="1">
    <citation type="submission" date="2018-03" db="EMBL/GenBank/DDBJ databases">
        <title>Bioinformatic expansion and discovery of thiopeptide antibiotics.</title>
        <authorList>
            <person name="Schwalen C.J."/>
            <person name="Hudson G.A."/>
            <person name="Mitchell D.A."/>
        </authorList>
    </citation>
    <scope>NUCLEOTIDE SEQUENCE [LARGE SCALE GENOMIC DNA]</scope>
    <source>
        <strain evidence="6 7">ATCC 21389</strain>
    </source>
</reference>
<gene>
    <name evidence="6" type="ORF">C7C46_28125</name>
</gene>
<evidence type="ECO:0000256" key="1">
    <source>
        <dbReference type="ARBA" id="ARBA00001946"/>
    </source>
</evidence>
<comment type="similarity">
    <text evidence="2 4">Belongs to the Nudix hydrolase family.</text>
</comment>